<feature type="domain" description="4Fe-4S ferredoxin-type" evidence="9">
    <location>
        <begin position="6"/>
        <end position="37"/>
    </location>
</feature>
<dbReference type="PROSITE" id="PS51656">
    <property type="entry name" value="4FE4S"/>
    <property type="match status" value="1"/>
</dbReference>
<dbReference type="Gene3D" id="3.40.50.1780">
    <property type="match status" value="1"/>
</dbReference>
<dbReference type="EMBL" id="JBJHZX010000026">
    <property type="protein sequence ID" value="MFL0197162.1"/>
    <property type="molecule type" value="Genomic_DNA"/>
</dbReference>
<dbReference type="InterPro" id="IPR004108">
    <property type="entry name" value="Fe_hydrogenase_lsu_C"/>
</dbReference>
<evidence type="ECO:0000313" key="12">
    <source>
        <dbReference type="Proteomes" id="UP001623660"/>
    </source>
</evidence>
<dbReference type="PANTHER" id="PTHR32089">
    <property type="entry name" value="METHYL-ACCEPTING CHEMOTAXIS PROTEIN MCPB"/>
    <property type="match status" value="1"/>
</dbReference>
<keyword evidence="7" id="KW-0175">Coiled coil</keyword>
<dbReference type="Gene3D" id="3.30.70.20">
    <property type="match status" value="1"/>
</dbReference>
<sequence>MYEYDKLIYLKEEKCVGCNKCISNCPVIGANIAYIVEGKNKVRINGKKCIHCGECIKVCDHFARDFNDDTEDFFRDLSSGKKISLIVAPSIVVNIYNYKKLFGYFKSVGINFIYDVSFGADITVWAYLKAIRDKKLSSVVAQPCPAIVNYIEKYNTMLIDYLAPIQSPMMCSAVYMKKYKDITDNIAFISPCIAKSDEIHDKNTGGYVNYNVTFRQLCDYLDKNDINIDSYQEYDFDDVKCELGFLFSRPGGLRENIEIRAPGVWLRQIEGQHSAYKYLDEYRKRIDEGAKVPMIVDILNCSSGCNFGSAVVNEDEISIDDCDDKFNSLKNAKLNKNNKAFMKKKKDDLFKMFDKTFKLDDFIRVYSKNEAISDIKEPTELQYNEIFKRLNKHTDTQKNINCSACGYGTCNNMVKAIHNGLNVLYNCIDYNRQEVSNEHQLLNDKNHQMEALEELNQLSEEKLRNAEVLKKRVSDIIFSVEEVSRGSEESAAAINKISSNIEDVLNTTNVLKDSVNEMQDKLDRFSNASEQIVDIASQTNLLALNAAIEAARTGELGRGFSVVADEVKKLSYESRDVAASTQSDQASMLKLIKQIYEVAKVLVTKMESVSNSINDISSATEEISANSQEISAAASSLLNGDGEQV</sequence>
<protein>
    <submittedName>
        <fullName evidence="11">[Fe-Fe] hydrogenase large subunit C-terminal domain-containing protein</fullName>
    </submittedName>
</protein>
<keyword evidence="2" id="KW-0479">Metal-binding</keyword>
<evidence type="ECO:0000256" key="4">
    <source>
        <dbReference type="ARBA" id="ARBA00023014"/>
    </source>
</evidence>
<feature type="domain" description="4Fe-4S ferredoxin-type" evidence="9">
    <location>
        <begin position="40"/>
        <end position="69"/>
    </location>
</feature>
<dbReference type="SUPFAM" id="SSF54862">
    <property type="entry name" value="4Fe-4S ferredoxins"/>
    <property type="match status" value="1"/>
</dbReference>
<dbReference type="SUPFAM" id="SSF58104">
    <property type="entry name" value="Methyl-accepting chemotaxis protein (MCP) signaling domain"/>
    <property type="match status" value="1"/>
</dbReference>
<evidence type="ECO:0000259" key="10">
    <source>
        <dbReference type="PROSITE" id="PS51656"/>
    </source>
</evidence>
<evidence type="ECO:0000259" key="9">
    <source>
        <dbReference type="PROSITE" id="PS51379"/>
    </source>
</evidence>
<evidence type="ECO:0000256" key="3">
    <source>
        <dbReference type="ARBA" id="ARBA00023004"/>
    </source>
</evidence>
<evidence type="ECO:0000256" key="6">
    <source>
        <dbReference type="PROSITE-ProRule" id="PRU00284"/>
    </source>
</evidence>
<comment type="caution">
    <text evidence="11">The sequence shown here is derived from an EMBL/GenBank/DDBJ whole genome shotgun (WGS) entry which is preliminary data.</text>
</comment>
<evidence type="ECO:0000313" key="11">
    <source>
        <dbReference type="EMBL" id="MFL0197162.1"/>
    </source>
</evidence>
<dbReference type="PANTHER" id="PTHR32089:SF112">
    <property type="entry name" value="LYSOZYME-LIKE PROTEIN-RELATED"/>
    <property type="match status" value="1"/>
</dbReference>
<dbReference type="PROSITE" id="PS50111">
    <property type="entry name" value="CHEMOTAXIS_TRANSDUC_2"/>
    <property type="match status" value="1"/>
</dbReference>
<keyword evidence="1" id="KW-0004">4Fe-4S</keyword>
<dbReference type="Pfam" id="PF13237">
    <property type="entry name" value="Fer4_10"/>
    <property type="match status" value="1"/>
</dbReference>
<keyword evidence="3" id="KW-0408">Iron</keyword>
<dbReference type="SMART" id="SM00283">
    <property type="entry name" value="MA"/>
    <property type="match status" value="1"/>
</dbReference>
<dbReference type="Gene3D" id="1.10.287.950">
    <property type="entry name" value="Methyl-accepting chemotaxis protein"/>
    <property type="match status" value="1"/>
</dbReference>
<dbReference type="Pfam" id="PF00015">
    <property type="entry name" value="MCPsignal"/>
    <property type="match status" value="1"/>
</dbReference>
<evidence type="ECO:0000256" key="1">
    <source>
        <dbReference type="ARBA" id="ARBA00022485"/>
    </source>
</evidence>
<dbReference type="InterPro" id="IPR007202">
    <property type="entry name" value="4Fe-4S_dom"/>
</dbReference>
<feature type="domain" description="4Fe-4S" evidence="10">
    <location>
        <begin position="382"/>
        <end position="444"/>
    </location>
</feature>
<feature type="domain" description="Methyl-accepting transducer" evidence="8">
    <location>
        <begin position="437"/>
        <end position="645"/>
    </location>
</feature>
<proteinExistence type="predicted"/>
<gene>
    <name evidence="11" type="ORF">ACJDU8_16585</name>
</gene>
<evidence type="ECO:0000256" key="5">
    <source>
        <dbReference type="ARBA" id="ARBA00023224"/>
    </source>
</evidence>
<evidence type="ECO:0000256" key="7">
    <source>
        <dbReference type="SAM" id="Coils"/>
    </source>
</evidence>
<dbReference type="PROSITE" id="PS00198">
    <property type="entry name" value="4FE4S_FER_1"/>
    <property type="match status" value="1"/>
</dbReference>
<keyword evidence="5 6" id="KW-0807">Transducer</keyword>
<dbReference type="SUPFAM" id="SSF53920">
    <property type="entry name" value="Fe-only hydrogenase"/>
    <property type="match status" value="1"/>
</dbReference>
<dbReference type="InterPro" id="IPR017896">
    <property type="entry name" value="4Fe4S_Fe-S-bd"/>
</dbReference>
<dbReference type="PROSITE" id="PS51379">
    <property type="entry name" value="4FE4S_FER_2"/>
    <property type="match status" value="2"/>
</dbReference>
<dbReference type="Gene3D" id="1.10.15.40">
    <property type="entry name" value="Electron transport complex subunit B, putative Fe-S cluster"/>
    <property type="match status" value="1"/>
</dbReference>
<dbReference type="InterPro" id="IPR009016">
    <property type="entry name" value="Fe_hydrogenase"/>
</dbReference>
<dbReference type="Pfam" id="PF02906">
    <property type="entry name" value="Fe_hyd_lg_C"/>
    <property type="match status" value="1"/>
</dbReference>
<evidence type="ECO:0000256" key="2">
    <source>
        <dbReference type="ARBA" id="ARBA00022723"/>
    </source>
</evidence>
<accession>A0ABW8SNB6</accession>
<feature type="coiled-coil region" evidence="7">
    <location>
        <begin position="432"/>
        <end position="472"/>
    </location>
</feature>
<dbReference type="InterPro" id="IPR004089">
    <property type="entry name" value="MCPsignal_dom"/>
</dbReference>
<keyword evidence="4" id="KW-0411">Iron-sulfur</keyword>
<dbReference type="RefSeq" id="WP_406793266.1">
    <property type="nucleotide sequence ID" value="NZ_JBJHZX010000026.1"/>
</dbReference>
<dbReference type="Proteomes" id="UP001623660">
    <property type="component" value="Unassembled WGS sequence"/>
</dbReference>
<evidence type="ECO:0000259" key="8">
    <source>
        <dbReference type="PROSITE" id="PS50111"/>
    </source>
</evidence>
<name>A0ABW8SNB6_9CLOT</name>
<dbReference type="InterPro" id="IPR017900">
    <property type="entry name" value="4Fe4S_Fe_S_CS"/>
</dbReference>
<reference evidence="11 12" key="1">
    <citation type="submission" date="2024-11" db="EMBL/GenBank/DDBJ databases">
        <authorList>
            <person name="Heng Y.C."/>
            <person name="Lim A.C.H."/>
            <person name="Lee J.K.Y."/>
            <person name="Kittelmann S."/>
        </authorList>
    </citation>
    <scope>NUCLEOTIDE SEQUENCE [LARGE SCALE GENOMIC DNA]</scope>
    <source>
        <strain evidence="11 12">WILCCON 0269</strain>
    </source>
</reference>
<keyword evidence="12" id="KW-1185">Reference proteome</keyword>
<organism evidence="11 12">
    <name type="scientific">Candidatus Clostridium eludens</name>
    <dbReference type="NCBI Taxonomy" id="3381663"/>
    <lineage>
        <taxon>Bacteria</taxon>
        <taxon>Bacillati</taxon>
        <taxon>Bacillota</taxon>
        <taxon>Clostridia</taxon>
        <taxon>Eubacteriales</taxon>
        <taxon>Clostridiaceae</taxon>
        <taxon>Clostridium</taxon>
    </lineage>
</organism>